<name>A0ABP3YSK7_9ACTN</name>
<dbReference type="PANTHER" id="PTHR35400:SF3">
    <property type="entry name" value="SLL1072 PROTEIN"/>
    <property type="match status" value="1"/>
</dbReference>
<feature type="domain" description="Putative restriction endonuclease" evidence="2">
    <location>
        <begin position="62"/>
        <end position="221"/>
    </location>
</feature>
<organism evidence="3 4">
    <name type="scientific">Streptomyces thermoalcalitolerans</name>
    <dbReference type="NCBI Taxonomy" id="65605"/>
    <lineage>
        <taxon>Bacteria</taxon>
        <taxon>Bacillati</taxon>
        <taxon>Actinomycetota</taxon>
        <taxon>Actinomycetes</taxon>
        <taxon>Kitasatosporales</taxon>
        <taxon>Streptomycetaceae</taxon>
        <taxon>Streptomyces</taxon>
    </lineage>
</organism>
<dbReference type="CDD" id="cd06260">
    <property type="entry name" value="DUF820-like"/>
    <property type="match status" value="1"/>
</dbReference>
<reference evidence="4" key="1">
    <citation type="journal article" date="2019" name="Int. J. Syst. Evol. Microbiol.">
        <title>The Global Catalogue of Microorganisms (GCM) 10K type strain sequencing project: providing services to taxonomists for standard genome sequencing and annotation.</title>
        <authorList>
            <consortium name="The Broad Institute Genomics Platform"/>
            <consortium name="The Broad Institute Genome Sequencing Center for Infectious Disease"/>
            <person name="Wu L."/>
            <person name="Ma J."/>
        </authorList>
    </citation>
    <scope>NUCLEOTIDE SEQUENCE [LARGE SCALE GENOMIC DNA]</scope>
    <source>
        <strain evidence="4">JCM 10673</strain>
    </source>
</reference>
<evidence type="ECO:0000259" key="2">
    <source>
        <dbReference type="Pfam" id="PF05685"/>
    </source>
</evidence>
<dbReference type="Proteomes" id="UP001501005">
    <property type="component" value="Unassembled WGS sequence"/>
</dbReference>
<dbReference type="RefSeq" id="WP_344046897.1">
    <property type="nucleotide sequence ID" value="NZ_BAAAHG010000004.1"/>
</dbReference>
<dbReference type="Pfam" id="PF05685">
    <property type="entry name" value="Uma2"/>
    <property type="match status" value="1"/>
</dbReference>
<dbReference type="InterPro" id="IPR008538">
    <property type="entry name" value="Uma2"/>
</dbReference>
<gene>
    <name evidence="3" type="ORF">GCM10009549_08630</name>
</gene>
<dbReference type="InterPro" id="IPR011335">
    <property type="entry name" value="Restrct_endonuc-II-like"/>
</dbReference>
<proteinExistence type="predicted"/>
<keyword evidence="4" id="KW-1185">Reference proteome</keyword>
<comment type="caution">
    <text evidence="3">The sequence shown here is derived from an EMBL/GenBank/DDBJ whole genome shotgun (WGS) entry which is preliminary data.</text>
</comment>
<dbReference type="PANTHER" id="PTHR35400">
    <property type="entry name" value="SLR1083 PROTEIN"/>
    <property type="match status" value="1"/>
</dbReference>
<dbReference type="SUPFAM" id="SSF52980">
    <property type="entry name" value="Restriction endonuclease-like"/>
    <property type="match status" value="1"/>
</dbReference>
<dbReference type="InterPro" id="IPR012296">
    <property type="entry name" value="Nuclease_put_TT1808"/>
</dbReference>
<evidence type="ECO:0000313" key="4">
    <source>
        <dbReference type="Proteomes" id="UP001501005"/>
    </source>
</evidence>
<evidence type="ECO:0000313" key="3">
    <source>
        <dbReference type="EMBL" id="GAA0904886.1"/>
    </source>
</evidence>
<accession>A0ABP3YSK7</accession>
<feature type="compositionally biased region" description="Acidic residues" evidence="1">
    <location>
        <begin position="1"/>
        <end position="10"/>
    </location>
</feature>
<sequence>MAQPVPEDELHEPYATYAKHPAEEPGTEQPEAEAPDCLRLLRQTPVPALSAEEAFEVFSAAAPEGWRVELIEGDIHVTPPANGEHEEIVSELSGQVRDHRKDLGRYTGIGLFVPGASKSGKVEPDLVLAPKGSFADQEEYHDPSPVLMVVEVTSPSTGDNDRRKKILGYARAGIPVYLLIDREAGQVVVHSQPEGDKYTSRVAYELSAVVPLPEPLGFDLDTGQF</sequence>
<dbReference type="EMBL" id="BAAAHG010000004">
    <property type="protein sequence ID" value="GAA0904886.1"/>
    <property type="molecule type" value="Genomic_DNA"/>
</dbReference>
<feature type="region of interest" description="Disordered" evidence="1">
    <location>
        <begin position="1"/>
        <end position="35"/>
    </location>
</feature>
<dbReference type="Gene3D" id="3.90.1570.10">
    <property type="entry name" value="tt1808, chain A"/>
    <property type="match status" value="1"/>
</dbReference>
<protein>
    <recommendedName>
        <fullName evidence="2">Putative restriction endonuclease domain-containing protein</fullName>
    </recommendedName>
</protein>
<evidence type="ECO:0000256" key="1">
    <source>
        <dbReference type="SAM" id="MobiDB-lite"/>
    </source>
</evidence>